<dbReference type="AlphaFoldDB" id="A0A147KLC4"/>
<dbReference type="PATRIC" id="fig|665004.4.peg.2662"/>
<dbReference type="STRING" id="665004.AC529_03630"/>
<dbReference type="Proteomes" id="UP000074382">
    <property type="component" value="Unassembled WGS sequence"/>
</dbReference>
<comment type="caution">
    <text evidence="1">The sequence shown here is derived from an EMBL/GenBank/DDBJ whole genome shotgun (WGS) entry which is preliminary data.</text>
</comment>
<organism evidence="1 2">
    <name type="scientific">Thermobifida cellulosilytica TB100</name>
    <dbReference type="NCBI Taxonomy" id="665004"/>
    <lineage>
        <taxon>Bacteria</taxon>
        <taxon>Bacillati</taxon>
        <taxon>Actinomycetota</taxon>
        <taxon>Actinomycetes</taxon>
        <taxon>Streptosporangiales</taxon>
        <taxon>Nocardiopsidaceae</taxon>
        <taxon>Thermobifida</taxon>
    </lineage>
</organism>
<gene>
    <name evidence="1" type="ORF">AC529_03630</name>
</gene>
<reference evidence="2" key="1">
    <citation type="journal article" date="2017" name="Acta Aliment.">
        <title>Plant polysaccharide degrading enzyme system of Thermpbifida cellulosilytica TB100 revealed by de novo genome project data.</title>
        <authorList>
            <person name="Toth A."/>
            <person name="Baka E."/>
            <person name="Luzics S."/>
            <person name="Bata-Vidacs I."/>
            <person name="Nagy I."/>
            <person name="Balint B."/>
            <person name="Herceg R."/>
            <person name="Olasz F."/>
            <person name="Wilk T."/>
            <person name="Nagy T."/>
            <person name="Kriszt B."/>
            <person name="Nagy I."/>
            <person name="Kukolya J."/>
        </authorList>
    </citation>
    <scope>NUCLEOTIDE SEQUENCE [LARGE SCALE GENOMIC DNA]</scope>
    <source>
        <strain evidence="2">TB100</strain>
    </source>
</reference>
<sequence length="80" mass="8655">MLLIRPDAAHRVTVLGSTRKREATSPGVSKRSVVLSTFTIPLRTRPDVVRAFDPLVCMSRAVSSLVFGKMRGNVGGDGQM</sequence>
<proteinExistence type="predicted"/>
<dbReference type="EMBL" id="LGEM01000016">
    <property type="protein sequence ID" value="KUP98053.1"/>
    <property type="molecule type" value="Genomic_DNA"/>
</dbReference>
<keyword evidence="2" id="KW-1185">Reference proteome</keyword>
<name>A0A147KLC4_THECS</name>
<evidence type="ECO:0000313" key="1">
    <source>
        <dbReference type="EMBL" id="KUP98053.1"/>
    </source>
</evidence>
<accession>A0A147KLC4</accession>
<protein>
    <submittedName>
        <fullName evidence="1">Uncharacterized protein</fullName>
    </submittedName>
</protein>
<evidence type="ECO:0000313" key="2">
    <source>
        <dbReference type="Proteomes" id="UP000074382"/>
    </source>
</evidence>